<dbReference type="InterPro" id="IPR050083">
    <property type="entry name" value="HtpX_protease"/>
</dbReference>
<comment type="subcellular location">
    <subcellularLocation>
        <location evidence="1">Cell membrane</location>
        <topology evidence="1">Multi-pass membrane protein</topology>
    </subcellularLocation>
</comment>
<keyword evidence="5" id="KW-0479">Metal-binding</keyword>
<dbReference type="CDD" id="cd07325">
    <property type="entry name" value="M48_Ste24p_like"/>
    <property type="match status" value="1"/>
</dbReference>
<evidence type="ECO:0000256" key="1">
    <source>
        <dbReference type="ARBA" id="ARBA00004651"/>
    </source>
</evidence>
<evidence type="ECO:0000256" key="12">
    <source>
        <dbReference type="SAM" id="Phobius"/>
    </source>
</evidence>
<organism evidence="14">
    <name type="scientific">Salinicola endophyticus</name>
    <dbReference type="NCBI Taxonomy" id="1949083"/>
    <lineage>
        <taxon>Bacteria</taxon>
        <taxon>Pseudomonadati</taxon>
        <taxon>Pseudomonadota</taxon>
        <taxon>Gammaproteobacteria</taxon>
        <taxon>Oceanospirillales</taxon>
        <taxon>Halomonadaceae</taxon>
        <taxon>Salinicola</taxon>
    </lineage>
</organism>
<evidence type="ECO:0000256" key="5">
    <source>
        <dbReference type="ARBA" id="ARBA00022723"/>
    </source>
</evidence>
<sequence length="413" mass="45267">MPFSLIYPGERRRFAVLMVIAVTLWAVLFVVSMGLLLLYLLFIWVVALFAQSAFISTIRGNGVRISAQQFPALAADIEDCCRIVGIERPPEAYLLHADGLFNALATRFLRRHYVVLFSSVVDALEDRPEALRFYIGHELGHIRRGHLSKGLVVAIAAWLPLLGAAYRRACEYTCDRHGLACCPDPDAAFAAMSALAAGGSRRASLDLEVFAAQRHDVKGFWASLNELIGDYPWTAKRAHAILQLARGETPSQPRRHLLAWCFAAFCPRVPGLGGAGALVFVVIIAVAAVVGVQAFQQYQSTAQLTSFIEQTDSDREALTAFTLREMEWPSTLDQLGLDSRHSDTAVPATLELGSEGELEYTFVGGRLAGQSLTLNPYPRFDEQDELAGMTWVCMSDTLVPDPVSEHCLGEAAP</sequence>
<dbReference type="GO" id="GO:0006508">
    <property type="term" value="P:proteolysis"/>
    <property type="evidence" value="ECO:0007669"/>
    <property type="project" value="UniProtKB-KW"/>
</dbReference>
<reference evidence="14" key="1">
    <citation type="submission" date="2024-06" db="EMBL/GenBank/DDBJ databases">
        <title>Complete genome of Salinicola endophyticus HNIBRBA4755.</title>
        <authorList>
            <person name="Shin S.Y."/>
            <person name="Kang H."/>
            <person name="Song J."/>
        </authorList>
    </citation>
    <scope>NUCLEOTIDE SEQUENCE</scope>
    <source>
        <strain evidence="14">HNIBRBA4755</strain>
    </source>
</reference>
<gene>
    <name evidence="14" type="ORF">ABV408_14910</name>
</gene>
<dbReference type="Gene3D" id="3.30.700.10">
    <property type="entry name" value="Glycoprotein, Type 4 Pilin"/>
    <property type="match status" value="1"/>
</dbReference>
<dbReference type="GO" id="GO:0005886">
    <property type="term" value="C:plasma membrane"/>
    <property type="evidence" value="ECO:0007669"/>
    <property type="project" value="UniProtKB-SubCell"/>
</dbReference>
<feature type="transmembrane region" description="Helical" evidence="12">
    <location>
        <begin position="12"/>
        <end position="31"/>
    </location>
</feature>
<dbReference type="PANTHER" id="PTHR43221:SF1">
    <property type="entry name" value="PROTEASE HTPX"/>
    <property type="match status" value="1"/>
</dbReference>
<dbReference type="Gene3D" id="3.30.2010.10">
    <property type="entry name" value="Metalloproteases ('zincins'), catalytic domain"/>
    <property type="match status" value="1"/>
</dbReference>
<feature type="transmembrane region" description="Helical" evidence="12">
    <location>
        <begin position="37"/>
        <end position="58"/>
    </location>
</feature>
<evidence type="ECO:0000256" key="4">
    <source>
        <dbReference type="ARBA" id="ARBA00022692"/>
    </source>
</evidence>
<keyword evidence="2" id="KW-1003">Cell membrane</keyword>
<dbReference type="RefSeq" id="WP_353979687.1">
    <property type="nucleotide sequence ID" value="NZ_CP159578.1"/>
</dbReference>
<evidence type="ECO:0000256" key="3">
    <source>
        <dbReference type="ARBA" id="ARBA00022670"/>
    </source>
</evidence>
<keyword evidence="10 12" id="KW-0472">Membrane</keyword>
<evidence type="ECO:0000256" key="6">
    <source>
        <dbReference type="ARBA" id="ARBA00022801"/>
    </source>
</evidence>
<name>A0AB74U686_9GAMM</name>
<dbReference type="GO" id="GO:0046872">
    <property type="term" value="F:metal ion binding"/>
    <property type="evidence" value="ECO:0007669"/>
    <property type="project" value="UniProtKB-KW"/>
</dbReference>
<evidence type="ECO:0000256" key="11">
    <source>
        <dbReference type="RuleBase" id="RU003983"/>
    </source>
</evidence>
<comment type="cofactor">
    <cofactor evidence="11">
        <name>Zn(2+)</name>
        <dbReference type="ChEBI" id="CHEBI:29105"/>
    </cofactor>
    <text evidence="11">Binds 1 zinc ion per subunit.</text>
</comment>
<comment type="similarity">
    <text evidence="11">Belongs to the peptidase M48 family.</text>
</comment>
<evidence type="ECO:0000256" key="8">
    <source>
        <dbReference type="ARBA" id="ARBA00022989"/>
    </source>
</evidence>
<proteinExistence type="inferred from homology"/>
<dbReference type="InterPro" id="IPR001915">
    <property type="entry name" value="Peptidase_M48"/>
</dbReference>
<evidence type="ECO:0000313" key="14">
    <source>
        <dbReference type="EMBL" id="XCJ78717.1"/>
    </source>
</evidence>
<evidence type="ECO:0000256" key="7">
    <source>
        <dbReference type="ARBA" id="ARBA00022833"/>
    </source>
</evidence>
<evidence type="ECO:0000256" key="10">
    <source>
        <dbReference type="ARBA" id="ARBA00023136"/>
    </source>
</evidence>
<dbReference type="GO" id="GO:0007155">
    <property type="term" value="P:cell adhesion"/>
    <property type="evidence" value="ECO:0007669"/>
    <property type="project" value="InterPro"/>
</dbReference>
<dbReference type="EMBL" id="CP159578">
    <property type="protein sequence ID" value="XCJ78717.1"/>
    <property type="molecule type" value="Genomic_DNA"/>
</dbReference>
<dbReference type="GO" id="GO:0004222">
    <property type="term" value="F:metalloendopeptidase activity"/>
    <property type="evidence" value="ECO:0007669"/>
    <property type="project" value="InterPro"/>
</dbReference>
<dbReference type="InterPro" id="IPR045584">
    <property type="entry name" value="Pilin-like"/>
</dbReference>
<dbReference type="Pfam" id="PF01435">
    <property type="entry name" value="Peptidase_M48"/>
    <property type="match status" value="1"/>
</dbReference>
<dbReference type="PANTHER" id="PTHR43221">
    <property type="entry name" value="PROTEASE HTPX"/>
    <property type="match status" value="1"/>
</dbReference>
<keyword evidence="3 11" id="KW-0645">Protease</keyword>
<dbReference type="AlphaFoldDB" id="A0AB74U686"/>
<evidence type="ECO:0000256" key="2">
    <source>
        <dbReference type="ARBA" id="ARBA00022475"/>
    </source>
</evidence>
<evidence type="ECO:0000256" key="9">
    <source>
        <dbReference type="ARBA" id="ARBA00023049"/>
    </source>
</evidence>
<keyword evidence="9 11" id="KW-0482">Metalloprotease</keyword>
<keyword evidence="8 12" id="KW-1133">Transmembrane helix</keyword>
<evidence type="ECO:0000259" key="13">
    <source>
        <dbReference type="Pfam" id="PF01435"/>
    </source>
</evidence>
<keyword evidence="4 12" id="KW-0812">Transmembrane</keyword>
<keyword evidence="6 11" id="KW-0378">Hydrolase</keyword>
<keyword evidence="7 11" id="KW-0862">Zinc</keyword>
<feature type="transmembrane region" description="Helical" evidence="12">
    <location>
        <begin position="275"/>
        <end position="295"/>
    </location>
</feature>
<feature type="domain" description="Peptidase M48" evidence="13">
    <location>
        <begin position="68"/>
        <end position="152"/>
    </location>
</feature>
<accession>A0AB74U686</accession>
<dbReference type="GO" id="GO:0009289">
    <property type="term" value="C:pilus"/>
    <property type="evidence" value="ECO:0007669"/>
    <property type="project" value="InterPro"/>
</dbReference>
<protein>
    <submittedName>
        <fullName evidence="14">M48 family metallopeptidase</fullName>
    </submittedName>
</protein>
<dbReference type="SUPFAM" id="SSF54523">
    <property type="entry name" value="Pili subunits"/>
    <property type="match status" value="1"/>
</dbReference>